<dbReference type="AlphaFoldDB" id="A0A6L9MDN8"/>
<dbReference type="Pfam" id="PF07722">
    <property type="entry name" value="Peptidase_C26"/>
    <property type="match status" value="1"/>
</dbReference>
<evidence type="ECO:0000256" key="1">
    <source>
        <dbReference type="ARBA" id="ARBA00011083"/>
    </source>
</evidence>
<evidence type="ECO:0000256" key="2">
    <source>
        <dbReference type="ARBA" id="ARBA00052718"/>
    </source>
</evidence>
<dbReference type="EMBL" id="JAAAMJ010000001">
    <property type="protein sequence ID" value="NDV85857.1"/>
    <property type="molecule type" value="Genomic_DNA"/>
</dbReference>
<dbReference type="RefSeq" id="WP_163042547.1">
    <property type="nucleotide sequence ID" value="NZ_JAAAMJ010000001.1"/>
</dbReference>
<comment type="catalytic activity">
    <reaction evidence="2">
        <text>4-(gamma-L-glutamylamino)butanoate + H2O = 4-aminobutanoate + L-glutamate</text>
        <dbReference type="Rhea" id="RHEA:19737"/>
        <dbReference type="ChEBI" id="CHEBI:15377"/>
        <dbReference type="ChEBI" id="CHEBI:29985"/>
        <dbReference type="ChEBI" id="CHEBI:58800"/>
        <dbReference type="ChEBI" id="CHEBI:59888"/>
        <dbReference type="EC" id="3.5.1.94"/>
    </reaction>
</comment>
<dbReference type="InterPro" id="IPR029062">
    <property type="entry name" value="Class_I_gatase-like"/>
</dbReference>
<evidence type="ECO:0000313" key="6">
    <source>
        <dbReference type="EMBL" id="NDV85857.1"/>
    </source>
</evidence>
<evidence type="ECO:0000313" key="7">
    <source>
        <dbReference type="Proteomes" id="UP000476332"/>
    </source>
</evidence>
<comment type="function">
    <text evidence="3">Involved in the breakdown of putrescine via hydrolysis of the gamma-glutamyl linkage of gamma-glutamyl-gamma-aminobutyrate.</text>
</comment>
<proteinExistence type="inferred from homology"/>
<dbReference type="Proteomes" id="UP000476332">
    <property type="component" value="Unassembled WGS sequence"/>
</dbReference>
<dbReference type="GO" id="GO:0006598">
    <property type="term" value="P:polyamine catabolic process"/>
    <property type="evidence" value="ECO:0007669"/>
    <property type="project" value="TreeGrafter"/>
</dbReference>
<accession>A0A6L9MDN8</accession>
<dbReference type="PANTHER" id="PTHR43235:SF1">
    <property type="entry name" value="GLUTAMINE AMIDOTRANSFERASE PB2B2.05-RELATED"/>
    <property type="match status" value="1"/>
</dbReference>
<protein>
    <recommendedName>
        <fullName evidence="5">gamma-glutamyl-gamma-aminobutyrate hydrolase</fullName>
        <ecNumber evidence="5">3.5.1.94</ecNumber>
    </recommendedName>
</protein>
<name>A0A6L9MDN8_9HYPH</name>
<organism evidence="6 7">
    <name type="scientific">Aurantimonas aggregata</name>
    <dbReference type="NCBI Taxonomy" id="2047720"/>
    <lineage>
        <taxon>Bacteria</taxon>
        <taxon>Pseudomonadati</taxon>
        <taxon>Pseudomonadota</taxon>
        <taxon>Alphaproteobacteria</taxon>
        <taxon>Hyphomicrobiales</taxon>
        <taxon>Aurantimonadaceae</taxon>
        <taxon>Aurantimonas</taxon>
    </lineage>
</organism>
<keyword evidence="7" id="KW-1185">Reference proteome</keyword>
<sequence>MSLPILVAVPADVRAFENYRWHATPDTYLKALTRVAGAIPVIVPALADEFDVAALLSRVDGLMMTGSASNVHPDRYGVEPSTAHEPFDPARDRLTEALIHGAIEIDLPLLCICRGHQELNVALGGTLATEIQDSEGRMDHRAIKHEEQRERFAVRHPVSVAAGGALAAIVGDDEIRVNSLHRQAIDRLAPGLAVEATAEDGTIEAVSVEGAKGFALGVQWHPEYWAESDAASAAIFHAFAAACRAYASARADAPRG</sequence>
<comment type="caution">
    <text evidence="6">The sequence shown here is derived from an EMBL/GenBank/DDBJ whole genome shotgun (WGS) entry which is preliminary data.</text>
</comment>
<dbReference type="GO" id="GO:0005829">
    <property type="term" value="C:cytosol"/>
    <property type="evidence" value="ECO:0007669"/>
    <property type="project" value="TreeGrafter"/>
</dbReference>
<dbReference type="PROSITE" id="PS51273">
    <property type="entry name" value="GATASE_TYPE_1"/>
    <property type="match status" value="1"/>
</dbReference>
<dbReference type="CDD" id="cd01745">
    <property type="entry name" value="GATase1_2"/>
    <property type="match status" value="1"/>
</dbReference>
<keyword evidence="6" id="KW-0378">Hydrolase</keyword>
<dbReference type="EC" id="3.5.1.94" evidence="5"/>
<evidence type="ECO:0000256" key="3">
    <source>
        <dbReference type="ARBA" id="ARBA00055068"/>
    </source>
</evidence>
<reference evidence="6 7" key="1">
    <citation type="submission" date="2020-01" db="EMBL/GenBank/DDBJ databases">
        <title>Genomes of bacteria type strains.</title>
        <authorList>
            <person name="Chen J."/>
            <person name="Zhu S."/>
            <person name="Chen J."/>
        </authorList>
    </citation>
    <scope>NUCLEOTIDE SEQUENCE [LARGE SCALE GENOMIC DNA]</scope>
    <source>
        <strain evidence="6 7">KCTC 52919</strain>
    </source>
</reference>
<dbReference type="PANTHER" id="PTHR43235">
    <property type="entry name" value="GLUTAMINE AMIDOTRANSFERASE PB2B2.05-RELATED"/>
    <property type="match status" value="1"/>
</dbReference>
<dbReference type="SUPFAM" id="SSF52317">
    <property type="entry name" value="Class I glutamine amidotransferase-like"/>
    <property type="match status" value="1"/>
</dbReference>
<dbReference type="FunFam" id="3.40.50.880:FF:000030">
    <property type="entry name" value="Gamma-glutamyl-gamma-aminobutyrate hydrolase PuuD"/>
    <property type="match status" value="1"/>
</dbReference>
<dbReference type="GO" id="GO:0033969">
    <property type="term" value="F:gamma-glutamyl-gamma-aminobutyrate hydrolase activity"/>
    <property type="evidence" value="ECO:0007669"/>
    <property type="project" value="UniProtKB-EC"/>
</dbReference>
<evidence type="ECO:0000256" key="5">
    <source>
        <dbReference type="ARBA" id="ARBA00066788"/>
    </source>
</evidence>
<dbReference type="Gene3D" id="3.40.50.880">
    <property type="match status" value="1"/>
</dbReference>
<evidence type="ECO:0000256" key="4">
    <source>
        <dbReference type="ARBA" id="ARBA00060634"/>
    </source>
</evidence>
<dbReference type="InterPro" id="IPR044668">
    <property type="entry name" value="PuuD-like"/>
</dbReference>
<comment type="pathway">
    <text evidence="4">Amine and polyamine degradation; putrescine degradation; 4-aminobutanoate from putrescine: step 4/4.</text>
</comment>
<dbReference type="InterPro" id="IPR011697">
    <property type="entry name" value="Peptidase_C26"/>
</dbReference>
<gene>
    <name evidence="6" type="ORF">GTW51_03980</name>
</gene>
<comment type="similarity">
    <text evidence="1">Belongs to the peptidase C26 family.</text>
</comment>